<keyword evidence="4" id="KW-1185">Reference proteome</keyword>
<reference evidence="3 4" key="1">
    <citation type="submission" date="2017-07" db="EMBL/GenBank/DDBJ databases">
        <authorList>
            <person name="Talla V."/>
            <person name="Backstrom N."/>
        </authorList>
    </citation>
    <scope>NUCLEOTIDE SEQUENCE [LARGE SCALE GENOMIC DNA]</scope>
</reference>
<protein>
    <recommendedName>
        <fullName evidence="2">LysM domain-containing protein</fullName>
    </recommendedName>
</protein>
<sequence>MGGAVATRTEETTEVWRQRHRRRNRAGHLRLDVLPNSCRGARRASTSPIKGRKVDPWTMGSHHRSTWSHCAPRSRGDLMLFRKVRDRDTLPALAARFDTTPSELTKLNRLATQSESGDNTSDLRPVSPEAPASNSAPQRFLKINVRHITDGQGVVSGVLLVTPNAVMFDPNVSDTLVMEHGPESYGVIAPMEYVVNAAIFYDIAHMRTHGPDHQAHN</sequence>
<name>A0A5E4PSU2_9NEOP</name>
<dbReference type="InterPro" id="IPR018392">
    <property type="entry name" value="LysM"/>
</dbReference>
<evidence type="ECO:0000259" key="2">
    <source>
        <dbReference type="Pfam" id="PF01476"/>
    </source>
</evidence>
<evidence type="ECO:0000313" key="3">
    <source>
        <dbReference type="EMBL" id="VVC87990.1"/>
    </source>
</evidence>
<dbReference type="Pfam" id="PF01476">
    <property type="entry name" value="LysM"/>
    <property type="match status" value="1"/>
</dbReference>
<feature type="domain" description="LysM" evidence="2">
    <location>
        <begin position="83"/>
        <end position="112"/>
    </location>
</feature>
<feature type="compositionally biased region" description="Basic and acidic residues" evidence="1">
    <location>
        <begin position="8"/>
        <end position="17"/>
    </location>
</feature>
<gene>
    <name evidence="3" type="ORF">LSINAPIS_LOCUS1467</name>
</gene>
<feature type="region of interest" description="Disordered" evidence="1">
    <location>
        <begin position="111"/>
        <end position="138"/>
    </location>
</feature>
<evidence type="ECO:0000256" key="1">
    <source>
        <dbReference type="SAM" id="MobiDB-lite"/>
    </source>
</evidence>
<organism evidence="3 4">
    <name type="scientific">Leptidea sinapis</name>
    <dbReference type="NCBI Taxonomy" id="189913"/>
    <lineage>
        <taxon>Eukaryota</taxon>
        <taxon>Metazoa</taxon>
        <taxon>Ecdysozoa</taxon>
        <taxon>Arthropoda</taxon>
        <taxon>Hexapoda</taxon>
        <taxon>Insecta</taxon>
        <taxon>Pterygota</taxon>
        <taxon>Neoptera</taxon>
        <taxon>Endopterygota</taxon>
        <taxon>Lepidoptera</taxon>
        <taxon>Glossata</taxon>
        <taxon>Ditrysia</taxon>
        <taxon>Papilionoidea</taxon>
        <taxon>Pieridae</taxon>
        <taxon>Dismorphiinae</taxon>
        <taxon>Leptidea</taxon>
    </lineage>
</organism>
<dbReference type="Proteomes" id="UP000324832">
    <property type="component" value="Unassembled WGS sequence"/>
</dbReference>
<dbReference type="AlphaFoldDB" id="A0A5E4PSU2"/>
<feature type="region of interest" description="Disordered" evidence="1">
    <location>
        <begin position="39"/>
        <end position="69"/>
    </location>
</feature>
<proteinExistence type="predicted"/>
<feature type="compositionally biased region" description="Polar residues" evidence="1">
    <location>
        <begin position="111"/>
        <end position="122"/>
    </location>
</feature>
<evidence type="ECO:0000313" key="4">
    <source>
        <dbReference type="Proteomes" id="UP000324832"/>
    </source>
</evidence>
<dbReference type="EMBL" id="FZQP02000226">
    <property type="protein sequence ID" value="VVC87990.1"/>
    <property type="molecule type" value="Genomic_DNA"/>
</dbReference>
<accession>A0A5E4PSU2</accession>
<feature type="region of interest" description="Disordered" evidence="1">
    <location>
        <begin position="1"/>
        <end position="22"/>
    </location>
</feature>
<dbReference type="CDD" id="cd00118">
    <property type="entry name" value="LysM"/>
    <property type="match status" value="1"/>
</dbReference>